<dbReference type="AlphaFoldDB" id="A0A0D0AS11"/>
<feature type="region of interest" description="Disordered" evidence="2">
    <location>
        <begin position="236"/>
        <end position="255"/>
    </location>
</feature>
<evidence type="ECO:0000313" key="4">
    <source>
        <dbReference type="Proteomes" id="UP000053593"/>
    </source>
</evidence>
<feature type="region of interest" description="Disordered" evidence="2">
    <location>
        <begin position="359"/>
        <end position="401"/>
    </location>
</feature>
<dbReference type="OrthoDB" id="3069722at2759"/>
<protein>
    <submittedName>
        <fullName evidence="3">Uncharacterized protein</fullName>
    </submittedName>
</protein>
<feature type="compositionally biased region" description="Polar residues" evidence="2">
    <location>
        <begin position="360"/>
        <end position="372"/>
    </location>
</feature>
<dbReference type="HOGENOM" id="CLU_535327_0_0_1"/>
<feature type="coiled-coil region" evidence="1">
    <location>
        <begin position="70"/>
        <end position="143"/>
    </location>
</feature>
<feature type="compositionally biased region" description="Polar residues" evidence="2">
    <location>
        <begin position="1"/>
        <end position="24"/>
    </location>
</feature>
<name>A0A0D0AS11_9AGAR</name>
<dbReference type="EMBL" id="KN834832">
    <property type="protein sequence ID" value="KIK53205.1"/>
    <property type="molecule type" value="Genomic_DNA"/>
</dbReference>
<evidence type="ECO:0000256" key="1">
    <source>
        <dbReference type="SAM" id="Coils"/>
    </source>
</evidence>
<sequence length="509" mass="56969">MEPSDNTEIPSTLALQQQDINSPESDSEPEGPDIYQHLPSFRFPRQRESVYSSTSPHDLLHLLITRESESSELRKALKSAQHRAEEAEGQLAVYTERFRSLSHTLEEELALCKIQYDLAREEIVELRAQVERAGEDTTKAREELEAWKAGDEERRLGLESWWTKAREQLGIFVADPSQSDNQETLNEEQPWENDEAMRYSVYPPPRTLLPTPDFPDFPVVSPLISALRRQPAIRVPLPSAPHSRPTTPTPSLQMYDTEIPPADQVKIDNRPSTPDSEVLSTTGDLFWRESIGREYSNAPSEVGHTFSNELTVGGDVREYSRALSTVGTESITGGNRGEYPESTIGDMIWSEFQTYDIENLDSQSPEPGSGRSSLKIPPPQVVIPPARQARPLPIPPNNFIPAAQSEDRQIPLPPPHRLAEYPPSPQPSVGMTLPLWPPQSQQGVEDGDTPAKGKARATESLTVGFRICLRGIKSPNQGKEGIYTVGDMPAHMPSLRLRRYWVWGVPIIL</sequence>
<gene>
    <name evidence="3" type="ORF">GYMLUDRAFT_63850</name>
</gene>
<reference evidence="3 4" key="1">
    <citation type="submission" date="2014-04" db="EMBL/GenBank/DDBJ databases">
        <title>Evolutionary Origins and Diversification of the Mycorrhizal Mutualists.</title>
        <authorList>
            <consortium name="DOE Joint Genome Institute"/>
            <consortium name="Mycorrhizal Genomics Consortium"/>
            <person name="Kohler A."/>
            <person name="Kuo A."/>
            <person name="Nagy L.G."/>
            <person name="Floudas D."/>
            <person name="Copeland A."/>
            <person name="Barry K.W."/>
            <person name="Cichocki N."/>
            <person name="Veneault-Fourrey C."/>
            <person name="LaButti K."/>
            <person name="Lindquist E.A."/>
            <person name="Lipzen A."/>
            <person name="Lundell T."/>
            <person name="Morin E."/>
            <person name="Murat C."/>
            <person name="Riley R."/>
            <person name="Ohm R."/>
            <person name="Sun H."/>
            <person name="Tunlid A."/>
            <person name="Henrissat B."/>
            <person name="Grigoriev I.V."/>
            <person name="Hibbett D.S."/>
            <person name="Martin F."/>
        </authorList>
    </citation>
    <scope>NUCLEOTIDE SEQUENCE [LARGE SCALE GENOMIC DNA]</scope>
    <source>
        <strain evidence="3 4">FD-317 M1</strain>
    </source>
</reference>
<feature type="compositionally biased region" description="Polar residues" evidence="2">
    <location>
        <begin position="244"/>
        <end position="254"/>
    </location>
</feature>
<keyword evidence="1" id="KW-0175">Coiled coil</keyword>
<dbReference type="Proteomes" id="UP000053593">
    <property type="component" value="Unassembled WGS sequence"/>
</dbReference>
<proteinExistence type="predicted"/>
<evidence type="ECO:0000313" key="3">
    <source>
        <dbReference type="EMBL" id="KIK53205.1"/>
    </source>
</evidence>
<evidence type="ECO:0000256" key="2">
    <source>
        <dbReference type="SAM" id="MobiDB-lite"/>
    </source>
</evidence>
<accession>A0A0D0AS11</accession>
<organism evidence="3 4">
    <name type="scientific">Collybiopsis luxurians FD-317 M1</name>
    <dbReference type="NCBI Taxonomy" id="944289"/>
    <lineage>
        <taxon>Eukaryota</taxon>
        <taxon>Fungi</taxon>
        <taxon>Dikarya</taxon>
        <taxon>Basidiomycota</taxon>
        <taxon>Agaricomycotina</taxon>
        <taxon>Agaricomycetes</taxon>
        <taxon>Agaricomycetidae</taxon>
        <taxon>Agaricales</taxon>
        <taxon>Marasmiineae</taxon>
        <taxon>Omphalotaceae</taxon>
        <taxon>Collybiopsis</taxon>
        <taxon>Collybiopsis luxurians</taxon>
    </lineage>
</organism>
<feature type="region of interest" description="Disordered" evidence="2">
    <location>
        <begin position="1"/>
        <end position="37"/>
    </location>
</feature>
<keyword evidence="4" id="KW-1185">Reference proteome</keyword>